<accession>A0AAW1CRD3</accession>
<reference evidence="9 10" key="1">
    <citation type="submission" date="2022-12" db="EMBL/GenBank/DDBJ databases">
        <title>Chromosome-level genome assembly of true bugs.</title>
        <authorList>
            <person name="Ma L."/>
            <person name="Li H."/>
        </authorList>
    </citation>
    <scope>NUCLEOTIDE SEQUENCE [LARGE SCALE GENOMIC DNA]</scope>
    <source>
        <strain evidence="9">Lab_2022b</strain>
    </source>
</reference>
<evidence type="ECO:0000256" key="5">
    <source>
        <dbReference type="ARBA" id="ARBA00023136"/>
    </source>
</evidence>
<dbReference type="GO" id="GO:0043025">
    <property type="term" value="C:neuronal cell body"/>
    <property type="evidence" value="ECO:0007669"/>
    <property type="project" value="TreeGrafter"/>
</dbReference>
<keyword evidence="2" id="KW-1003">Cell membrane</keyword>
<evidence type="ECO:0000256" key="7">
    <source>
        <dbReference type="ARBA" id="ARBA00023224"/>
    </source>
</evidence>
<sequence length="232" mass="27022">MIRPTDPIFVPFSDVIKWSNDNKIHSFFLLHQFFGTFPFNIKFGISVVGQICGILKSIKNRFCLLTESLELINDSYKYENALKTYEELYSICKDINDVYSYQLVCMFNVAFIFLITDCYSALSKHSIINSLTYIMWGVFIVIQSVWIIYSCDEVVKQANKFNIKLSLKAANSKEINRYTKNKLMIHFSRRQKLEFTACGFFTLDYSYLGSKVMQAVTYLLLLIQLNGFNSLF</sequence>
<dbReference type="GO" id="GO:0005886">
    <property type="term" value="C:plasma membrane"/>
    <property type="evidence" value="ECO:0007669"/>
    <property type="project" value="UniProtKB-SubCell"/>
</dbReference>
<evidence type="ECO:0000256" key="8">
    <source>
        <dbReference type="SAM" id="Phobius"/>
    </source>
</evidence>
<feature type="transmembrane region" description="Helical" evidence="8">
    <location>
        <begin position="99"/>
        <end position="119"/>
    </location>
</feature>
<dbReference type="GO" id="GO:0030424">
    <property type="term" value="C:axon"/>
    <property type="evidence" value="ECO:0007669"/>
    <property type="project" value="TreeGrafter"/>
</dbReference>
<dbReference type="GO" id="GO:0050909">
    <property type="term" value="P:sensory perception of taste"/>
    <property type="evidence" value="ECO:0007669"/>
    <property type="project" value="InterPro"/>
</dbReference>
<evidence type="ECO:0000313" key="9">
    <source>
        <dbReference type="EMBL" id="KAK9498819.1"/>
    </source>
</evidence>
<keyword evidence="7" id="KW-0807">Transducer</keyword>
<dbReference type="EMBL" id="JAPXFL010000012">
    <property type="protein sequence ID" value="KAK9498819.1"/>
    <property type="molecule type" value="Genomic_DNA"/>
</dbReference>
<dbReference type="GO" id="GO:0007635">
    <property type="term" value="P:chemosensory behavior"/>
    <property type="evidence" value="ECO:0007669"/>
    <property type="project" value="TreeGrafter"/>
</dbReference>
<dbReference type="GO" id="GO:0008049">
    <property type="term" value="P:male courtship behavior"/>
    <property type="evidence" value="ECO:0007669"/>
    <property type="project" value="TreeGrafter"/>
</dbReference>
<evidence type="ECO:0000256" key="1">
    <source>
        <dbReference type="ARBA" id="ARBA00004651"/>
    </source>
</evidence>
<dbReference type="Proteomes" id="UP001461498">
    <property type="component" value="Unassembled WGS sequence"/>
</dbReference>
<feature type="transmembrane region" description="Helical" evidence="8">
    <location>
        <begin position="131"/>
        <end position="149"/>
    </location>
</feature>
<dbReference type="AlphaFoldDB" id="A0AAW1CRD3"/>
<keyword evidence="3 8" id="KW-0812">Transmembrane</keyword>
<dbReference type="Pfam" id="PF08395">
    <property type="entry name" value="7tm_7"/>
    <property type="match status" value="1"/>
</dbReference>
<dbReference type="GO" id="GO:0007165">
    <property type="term" value="P:signal transduction"/>
    <property type="evidence" value="ECO:0007669"/>
    <property type="project" value="UniProtKB-KW"/>
</dbReference>
<keyword evidence="5 8" id="KW-0472">Membrane</keyword>
<dbReference type="PANTHER" id="PTHR21143">
    <property type="entry name" value="INVERTEBRATE GUSTATORY RECEPTOR"/>
    <property type="match status" value="1"/>
</dbReference>
<evidence type="ECO:0000313" key="10">
    <source>
        <dbReference type="Proteomes" id="UP001461498"/>
    </source>
</evidence>
<keyword evidence="6" id="KW-0675">Receptor</keyword>
<comment type="caution">
    <text evidence="9">The sequence shown here is derived from an EMBL/GenBank/DDBJ whole genome shotgun (WGS) entry which is preliminary data.</text>
</comment>
<name>A0AAW1CRD3_9HEMI</name>
<protein>
    <recommendedName>
        <fullName evidence="11">Gustatory receptor</fullName>
    </recommendedName>
</protein>
<evidence type="ECO:0000256" key="3">
    <source>
        <dbReference type="ARBA" id="ARBA00022692"/>
    </source>
</evidence>
<keyword evidence="4 8" id="KW-1133">Transmembrane helix</keyword>
<dbReference type="PANTHER" id="PTHR21143:SF133">
    <property type="entry name" value="GUSTATORY AND PHEROMONE RECEPTOR 32A-RELATED"/>
    <property type="match status" value="1"/>
</dbReference>
<evidence type="ECO:0000256" key="4">
    <source>
        <dbReference type="ARBA" id="ARBA00022989"/>
    </source>
</evidence>
<dbReference type="GO" id="GO:0030425">
    <property type="term" value="C:dendrite"/>
    <property type="evidence" value="ECO:0007669"/>
    <property type="project" value="TreeGrafter"/>
</dbReference>
<comment type="subcellular location">
    <subcellularLocation>
        <location evidence="1">Cell membrane</location>
        <topology evidence="1">Multi-pass membrane protein</topology>
    </subcellularLocation>
</comment>
<evidence type="ECO:0000256" key="6">
    <source>
        <dbReference type="ARBA" id="ARBA00023170"/>
    </source>
</evidence>
<evidence type="ECO:0008006" key="11">
    <source>
        <dbReference type="Google" id="ProtNLM"/>
    </source>
</evidence>
<dbReference type="InterPro" id="IPR013604">
    <property type="entry name" value="7TM_chemorcpt"/>
</dbReference>
<evidence type="ECO:0000256" key="2">
    <source>
        <dbReference type="ARBA" id="ARBA00022475"/>
    </source>
</evidence>
<gene>
    <name evidence="9" type="ORF">O3M35_003376</name>
</gene>
<organism evidence="9 10">
    <name type="scientific">Rhynocoris fuscipes</name>
    <dbReference type="NCBI Taxonomy" id="488301"/>
    <lineage>
        <taxon>Eukaryota</taxon>
        <taxon>Metazoa</taxon>
        <taxon>Ecdysozoa</taxon>
        <taxon>Arthropoda</taxon>
        <taxon>Hexapoda</taxon>
        <taxon>Insecta</taxon>
        <taxon>Pterygota</taxon>
        <taxon>Neoptera</taxon>
        <taxon>Paraneoptera</taxon>
        <taxon>Hemiptera</taxon>
        <taxon>Heteroptera</taxon>
        <taxon>Panheteroptera</taxon>
        <taxon>Cimicomorpha</taxon>
        <taxon>Reduviidae</taxon>
        <taxon>Harpactorinae</taxon>
        <taxon>Harpactorini</taxon>
        <taxon>Rhynocoris</taxon>
    </lineage>
</organism>
<proteinExistence type="predicted"/>
<keyword evidence="10" id="KW-1185">Reference proteome</keyword>